<accession>A0A2H9T6Q5</accession>
<comment type="caution">
    <text evidence="5">The sequence shown here is derived from an EMBL/GenBank/DDBJ whole genome shotgun (WGS) entry which is preliminary data.</text>
</comment>
<evidence type="ECO:0000313" key="5">
    <source>
        <dbReference type="EMBL" id="PJE78888.1"/>
    </source>
</evidence>
<dbReference type="NCBIfam" id="TIGR03012">
    <property type="entry name" value="sulf_tusD_dsrE"/>
    <property type="match status" value="1"/>
</dbReference>
<dbReference type="Pfam" id="PF02635">
    <property type="entry name" value="DsrE"/>
    <property type="match status" value="1"/>
</dbReference>
<organism evidence="5">
    <name type="scientific">invertebrate metagenome</name>
    <dbReference type="NCBI Taxonomy" id="1711999"/>
    <lineage>
        <taxon>unclassified sequences</taxon>
        <taxon>metagenomes</taxon>
        <taxon>organismal metagenomes</taxon>
    </lineage>
</organism>
<reference evidence="5" key="1">
    <citation type="journal article" date="2017" name="Appl. Environ. Microbiol.">
        <title>Molecular characterization of an Endozoicomonas-like organism causing infection in king scallop Pecten maximus L.</title>
        <authorList>
            <person name="Cano I."/>
            <person name="van Aerle R."/>
            <person name="Ross S."/>
            <person name="Verner-Jeffreys D.W."/>
            <person name="Paley R.K."/>
            <person name="Rimmer G."/>
            <person name="Ryder D."/>
            <person name="Hooper P."/>
            <person name="Stone D."/>
            <person name="Feist S.W."/>
        </authorList>
    </citation>
    <scope>NUCLEOTIDE SEQUENCE</scope>
</reference>
<evidence type="ECO:0000256" key="1">
    <source>
        <dbReference type="ARBA" id="ARBA00004496"/>
    </source>
</evidence>
<dbReference type="GO" id="GO:0002143">
    <property type="term" value="P:tRNA wobble position uridine thiolation"/>
    <property type="evidence" value="ECO:0007669"/>
    <property type="project" value="TreeGrafter"/>
</dbReference>
<dbReference type="InterPro" id="IPR003787">
    <property type="entry name" value="Sulphur_relay_DsrE/F-like"/>
</dbReference>
<sequence>MNYAINICGAPGSSQAPQTALNFCKALITAGHTITRLFFYHDGVYTTTSLMTPPQDEQNLSYEWQAFVKEHQLDSVVCIAAALRRGVVDQTEAQRYTLSAYNLAPEHKLSGLGQLLDAAITADRFITFGA</sequence>
<dbReference type="GO" id="GO:0097163">
    <property type="term" value="F:sulfur carrier activity"/>
    <property type="evidence" value="ECO:0007669"/>
    <property type="project" value="TreeGrafter"/>
</dbReference>
<evidence type="ECO:0000256" key="3">
    <source>
        <dbReference type="ARBA" id="ARBA00022490"/>
    </source>
</evidence>
<dbReference type="PANTHER" id="PTHR34874:SF3">
    <property type="entry name" value="SULFURTRANSFERASE TUSD"/>
    <property type="match status" value="1"/>
</dbReference>
<dbReference type="EC" id="2.8.1.-" evidence="5"/>
<dbReference type="InterPro" id="IPR027396">
    <property type="entry name" value="DsrEFH-like"/>
</dbReference>
<keyword evidence="4 5" id="KW-0808">Transferase</keyword>
<dbReference type="AlphaFoldDB" id="A0A2H9T6Q5"/>
<name>A0A2H9T6Q5_9ZZZZ</name>
<dbReference type="PANTHER" id="PTHR34874">
    <property type="entry name" value="PROTEIN YCHN"/>
    <property type="match status" value="1"/>
</dbReference>
<dbReference type="EMBL" id="NSIT01000118">
    <property type="protein sequence ID" value="PJE78888.1"/>
    <property type="molecule type" value="Genomic_DNA"/>
</dbReference>
<dbReference type="GO" id="GO:1990228">
    <property type="term" value="C:sulfurtransferase complex"/>
    <property type="evidence" value="ECO:0007669"/>
    <property type="project" value="TreeGrafter"/>
</dbReference>
<dbReference type="InterPro" id="IPR017463">
    <property type="entry name" value="Sulphur_relay_TusD/DsrE"/>
</dbReference>
<dbReference type="Gene3D" id="3.40.1260.10">
    <property type="entry name" value="DsrEFH-like"/>
    <property type="match status" value="1"/>
</dbReference>
<dbReference type="GO" id="GO:0016783">
    <property type="term" value="F:sulfurtransferase activity"/>
    <property type="evidence" value="ECO:0007669"/>
    <property type="project" value="InterPro"/>
</dbReference>
<dbReference type="NCBIfam" id="NF001237">
    <property type="entry name" value="PRK00207.1"/>
    <property type="match status" value="1"/>
</dbReference>
<comment type="similarity">
    <text evidence="2">Belongs to the DsrE/TusD family.</text>
</comment>
<dbReference type="SUPFAM" id="SSF75169">
    <property type="entry name" value="DsrEFH-like"/>
    <property type="match status" value="1"/>
</dbReference>
<keyword evidence="3" id="KW-0963">Cytoplasm</keyword>
<comment type="subcellular location">
    <subcellularLocation>
        <location evidence="1">Cytoplasm</location>
    </subcellularLocation>
</comment>
<protein>
    <submittedName>
        <fullName evidence="5">Putative sulfurtransferase DsrE</fullName>
        <ecNumber evidence="5">2.8.1.-</ecNumber>
    </submittedName>
</protein>
<evidence type="ECO:0000256" key="2">
    <source>
        <dbReference type="ARBA" id="ARBA00007067"/>
    </source>
</evidence>
<dbReference type="FunFam" id="3.40.1260.10:FF:000001">
    <property type="entry name" value="Sulfurtransferase TusD"/>
    <property type="match status" value="1"/>
</dbReference>
<gene>
    <name evidence="5" type="primary">dsrE</name>
    <name evidence="5" type="ORF">CI610_02161</name>
</gene>
<evidence type="ECO:0000256" key="4">
    <source>
        <dbReference type="ARBA" id="ARBA00022679"/>
    </source>
</evidence>
<proteinExistence type="inferred from homology"/>